<name>A0ABR4L4N4_9EURO</name>
<evidence type="ECO:0000313" key="2">
    <source>
        <dbReference type="Proteomes" id="UP001610432"/>
    </source>
</evidence>
<dbReference type="Proteomes" id="UP001610432">
    <property type="component" value="Unassembled WGS sequence"/>
</dbReference>
<comment type="caution">
    <text evidence="1">The sequence shown here is derived from an EMBL/GenBank/DDBJ whole genome shotgun (WGS) entry which is preliminary data.</text>
</comment>
<keyword evidence="2" id="KW-1185">Reference proteome</keyword>
<protein>
    <submittedName>
        <fullName evidence="1">Uncharacterized protein</fullName>
    </submittedName>
</protein>
<evidence type="ECO:0000313" key="1">
    <source>
        <dbReference type="EMBL" id="KAL2859124.1"/>
    </source>
</evidence>
<accession>A0ABR4L4N4</accession>
<dbReference type="GeneID" id="98145760"/>
<organism evidence="1 2">
    <name type="scientific">Aspergillus lucknowensis</name>
    <dbReference type="NCBI Taxonomy" id="176173"/>
    <lineage>
        <taxon>Eukaryota</taxon>
        <taxon>Fungi</taxon>
        <taxon>Dikarya</taxon>
        <taxon>Ascomycota</taxon>
        <taxon>Pezizomycotina</taxon>
        <taxon>Eurotiomycetes</taxon>
        <taxon>Eurotiomycetidae</taxon>
        <taxon>Eurotiales</taxon>
        <taxon>Aspergillaceae</taxon>
        <taxon>Aspergillus</taxon>
        <taxon>Aspergillus subgen. Nidulantes</taxon>
    </lineage>
</organism>
<gene>
    <name evidence="1" type="ORF">BJX67DRAFT_368938</name>
</gene>
<proteinExistence type="predicted"/>
<sequence length="236" mass="26460">MPNRQRPAANMVVCPEHLFCLQCFRTALRAYDPDDGELFEVSCRLDAVASILCAQCSQRNSHCDNAPAGIIGDFFDFALVLRFCKEFWTAESDAGVARWDRNMLPLISLAVRNLAAALASILAGHRREHDLTQSRKKQGKARQAYRHFCAERRMALSPLPRPGRDGTPEDLIAYHSARVLRLEPGDVGFTSWAAAKHACFAALRSAIVQFYGDEEVAGVERLEEFDNYFPLVLDEI</sequence>
<dbReference type="RefSeq" id="XP_070880302.1">
    <property type="nucleotide sequence ID" value="XM_071030688.1"/>
</dbReference>
<reference evidence="1 2" key="1">
    <citation type="submission" date="2024-07" db="EMBL/GenBank/DDBJ databases">
        <title>Section-level genome sequencing and comparative genomics of Aspergillus sections Usti and Cavernicolus.</title>
        <authorList>
            <consortium name="Lawrence Berkeley National Laboratory"/>
            <person name="Nybo J.L."/>
            <person name="Vesth T.C."/>
            <person name="Theobald S."/>
            <person name="Frisvad J.C."/>
            <person name="Larsen T.O."/>
            <person name="Kjaerboelling I."/>
            <person name="Rothschild-Mancinelli K."/>
            <person name="Lyhne E.K."/>
            <person name="Kogle M.E."/>
            <person name="Barry K."/>
            <person name="Clum A."/>
            <person name="Na H."/>
            <person name="Ledsgaard L."/>
            <person name="Lin J."/>
            <person name="Lipzen A."/>
            <person name="Kuo A."/>
            <person name="Riley R."/>
            <person name="Mondo S."/>
            <person name="Labutti K."/>
            <person name="Haridas S."/>
            <person name="Pangalinan J."/>
            <person name="Salamov A.A."/>
            <person name="Simmons B.A."/>
            <person name="Magnuson J.K."/>
            <person name="Chen J."/>
            <person name="Drula E."/>
            <person name="Henrissat B."/>
            <person name="Wiebenga A."/>
            <person name="Lubbers R.J."/>
            <person name="Gomes A.C."/>
            <person name="Macurrencykelacurrency M.R."/>
            <person name="Stajich J."/>
            <person name="Grigoriev I.V."/>
            <person name="Mortensen U.H."/>
            <person name="De Vries R.P."/>
            <person name="Baker S.E."/>
            <person name="Andersen M.R."/>
        </authorList>
    </citation>
    <scope>NUCLEOTIDE SEQUENCE [LARGE SCALE GENOMIC DNA]</scope>
    <source>
        <strain evidence="1 2">CBS 449.75</strain>
    </source>
</reference>
<dbReference type="EMBL" id="JBFXLQ010000164">
    <property type="protein sequence ID" value="KAL2859124.1"/>
    <property type="molecule type" value="Genomic_DNA"/>
</dbReference>